<dbReference type="GO" id="GO:0016787">
    <property type="term" value="F:hydrolase activity"/>
    <property type="evidence" value="ECO:0007669"/>
    <property type="project" value="UniProtKB-KW"/>
</dbReference>
<name>A0A2U2BWB3_9PROT</name>
<dbReference type="InterPro" id="IPR029401">
    <property type="entry name" value="Nudix_N"/>
</dbReference>
<organism evidence="2 3">
    <name type="scientific">Marinicauda salina</name>
    <dbReference type="NCBI Taxonomy" id="2135793"/>
    <lineage>
        <taxon>Bacteria</taxon>
        <taxon>Pseudomonadati</taxon>
        <taxon>Pseudomonadota</taxon>
        <taxon>Alphaproteobacteria</taxon>
        <taxon>Maricaulales</taxon>
        <taxon>Maricaulaceae</taxon>
        <taxon>Marinicauda</taxon>
    </lineage>
</organism>
<dbReference type="CDD" id="cd04511">
    <property type="entry name" value="NUDIX_Hydrolase"/>
    <property type="match status" value="1"/>
</dbReference>
<dbReference type="AlphaFoldDB" id="A0A2U2BWB3"/>
<reference evidence="3" key="1">
    <citation type="submission" date="2018-05" db="EMBL/GenBank/DDBJ databases">
        <authorList>
            <person name="Liu B.-T."/>
        </authorList>
    </citation>
    <scope>NUCLEOTIDE SEQUENCE [LARGE SCALE GENOMIC DNA]</scope>
    <source>
        <strain evidence="3">WD6-1</strain>
    </source>
</reference>
<dbReference type="RefSeq" id="WP_109251538.1">
    <property type="nucleotide sequence ID" value="NZ_QEXV01000001.1"/>
</dbReference>
<dbReference type="PANTHER" id="PTHR43222">
    <property type="entry name" value="NUDIX HYDROLASE 23"/>
    <property type="match status" value="1"/>
</dbReference>
<dbReference type="InterPro" id="IPR015797">
    <property type="entry name" value="NUDIX_hydrolase-like_dom_sf"/>
</dbReference>
<dbReference type="EMBL" id="QEXV01000001">
    <property type="protein sequence ID" value="PWE18264.1"/>
    <property type="molecule type" value="Genomic_DNA"/>
</dbReference>
<gene>
    <name evidence="2" type="ORF">DDZ18_01255</name>
</gene>
<dbReference type="Pfam" id="PF14803">
    <property type="entry name" value="Zn_ribbon_Nudix"/>
    <property type="match status" value="1"/>
</dbReference>
<evidence type="ECO:0000313" key="2">
    <source>
        <dbReference type="EMBL" id="PWE18264.1"/>
    </source>
</evidence>
<dbReference type="Pfam" id="PF00293">
    <property type="entry name" value="NUDIX"/>
    <property type="match status" value="1"/>
</dbReference>
<evidence type="ECO:0000313" key="3">
    <source>
        <dbReference type="Proteomes" id="UP000245168"/>
    </source>
</evidence>
<dbReference type="PROSITE" id="PS51462">
    <property type="entry name" value="NUDIX"/>
    <property type="match status" value="1"/>
</dbReference>
<dbReference type="PANTHER" id="PTHR43222:SF2">
    <property type="entry name" value="NUDIX HYDROLASE 23, CHLOROPLASTIC"/>
    <property type="match status" value="1"/>
</dbReference>
<dbReference type="Gene3D" id="2.20.70.10">
    <property type="match status" value="1"/>
</dbReference>
<evidence type="ECO:0000259" key="1">
    <source>
        <dbReference type="PROSITE" id="PS51462"/>
    </source>
</evidence>
<dbReference type="OrthoDB" id="9761969at2"/>
<comment type="caution">
    <text evidence="2">The sequence shown here is derived from an EMBL/GenBank/DDBJ whole genome shotgun (WGS) entry which is preliminary data.</text>
</comment>
<dbReference type="InterPro" id="IPR000086">
    <property type="entry name" value="NUDIX_hydrolase_dom"/>
</dbReference>
<dbReference type="Gene3D" id="3.90.79.10">
    <property type="entry name" value="Nucleoside Triphosphate Pyrophosphohydrolase"/>
    <property type="match status" value="1"/>
</dbReference>
<proteinExistence type="predicted"/>
<dbReference type="SUPFAM" id="SSF55811">
    <property type="entry name" value="Nudix"/>
    <property type="match status" value="1"/>
</dbReference>
<keyword evidence="2" id="KW-0378">Hydrolase</keyword>
<feature type="domain" description="Nudix hydrolase" evidence="1">
    <location>
        <begin position="33"/>
        <end position="157"/>
    </location>
</feature>
<accession>A0A2U2BWB3</accession>
<protein>
    <submittedName>
        <fullName evidence="2">NUDIX hydrolase</fullName>
    </submittedName>
</protein>
<keyword evidence="3" id="KW-1185">Reference proteome</keyword>
<dbReference type="Proteomes" id="UP000245168">
    <property type="component" value="Unassembled WGS sequence"/>
</dbReference>
<sequence length="179" mass="20129">MTDSEPDFTLETPPDDDRPRRICRTCGFIDYVNPRIVAGSVVADTEGRILMCRRAIQPRAGFWTLPAGYMEEGETVDAAARREAWEEARAKIDTRDLLAVYSIPRISQVQIFFRARMAEPGIAAGPESTEVGFFAWDDIPMDDLAFPSVRWALEDHRERLHADAPAPAVRAQGADFKPY</sequence>